<keyword evidence="4" id="KW-0808">Transferase</keyword>
<dbReference type="GO" id="GO:0030170">
    <property type="term" value="F:pyridoxal phosphate binding"/>
    <property type="evidence" value="ECO:0007669"/>
    <property type="project" value="InterPro"/>
</dbReference>
<dbReference type="InterPro" id="IPR015422">
    <property type="entry name" value="PyrdxlP-dep_Trfase_small"/>
</dbReference>
<evidence type="ECO:0000256" key="2">
    <source>
        <dbReference type="ARBA" id="ARBA00022898"/>
    </source>
</evidence>
<dbReference type="Proteomes" id="UP000287547">
    <property type="component" value="Unassembled WGS sequence"/>
</dbReference>
<evidence type="ECO:0000256" key="1">
    <source>
        <dbReference type="ARBA" id="ARBA00001933"/>
    </source>
</evidence>
<dbReference type="InterPro" id="IPR015421">
    <property type="entry name" value="PyrdxlP-dep_Trfase_major"/>
</dbReference>
<organism evidence="4 5">
    <name type="scientific">Kibdelosporangium aridum</name>
    <dbReference type="NCBI Taxonomy" id="2030"/>
    <lineage>
        <taxon>Bacteria</taxon>
        <taxon>Bacillati</taxon>
        <taxon>Actinomycetota</taxon>
        <taxon>Actinomycetes</taxon>
        <taxon>Pseudonocardiales</taxon>
        <taxon>Pseudonocardiaceae</taxon>
        <taxon>Kibdelosporangium</taxon>
    </lineage>
</organism>
<sequence length="485" mass="52106">MPPSRRDTHVADTASRETQDIIERYRARTPGSRALLEQARQWLPGGDTRTINHYTPYPTFMEHGRGCRMTDVDGNEYLDFSNNMSATVHGHAHPALVAATAQQTARSTALGAPGRVQVEHARLLCSRVPAMEKVRYCNSGTEATMLAIRTARAFTGRDVIVKIDGGYHGMHDDAQINMFTGMSETPRPQEGLPERFPAARLARGVPLSTLGDVLLLPYNDFVAADELFSRCGQRIACVIVEPMLGAAGCIPAVPGYLGCLRRLTAEYGALLVVDECATFRVGPLHQRHGVTPDLVSLSKVIGGGHPLGAFGGRADIMAVYDPARPGAVYHASAFGGNNLSLAVGIAALTTYGPAEVAELNETGEQLMLDVAATARAAGLRLAVTGVGSLCHLHWGEGPVRDAQDALARRTGLGDLPELLHLELMNRGIFLSRRGVFTLSLPMTREDLHYFTTAVGETLALLKPHIARTLPHLVHDRPVGTAATAV</sequence>
<comment type="cofactor">
    <cofactor evidence="1">
        <name>pyridoxal 5'-phosphate</name>
        <dbReference type="ChEBI" id="CHEBI:597326"/>
    </cofactor>
</comment>
<dbReference type="PANTHER" id="PTHR43713:SF3">
    <property type="entry name" value="GLUTAMATE-1-SEMIALDEHYDE 2,1-AMINOMUTASE 1, CHLOROPLASTIC-RELATED"/>
    <property type="match status" value="1"/>
</dbReference>
<evidence type="ECO:0000256" key="3">
    <source>
        <dbReference type="RuleBase" id="RU003560"/>
    </source>
</evidence>
<dbReference type="Pfam" id="PF00202">
    <property type="entry name" value="Aminotran_3"/>
    <property type="match status" value="1"/>
</dbReference>
<proteinExistence type="inferred from homology"/>
<dbReference type="Gene3D" id="3.40.640.10">
    <property type="entry name" value="Type I PLP-dependent aspartate aminotransferase-like (Major domain)"/>
    <property type="match status" value="1"/>
</dbReference>
<evidence type="ECO:0000313" key="5">
    <source>
        <dbReference type="Proteomes" id="UP000287547"/>
    </source>
</evidence>
<dbReference type="OrthoDB" id="9801052at2"/>
<keyword evidence="2 3" id="KW-0663">Pyridoxal phosphate</keyword>
<dbReference type="Gene3D" id="3.90.1150.10">
    <property type="entry name" value="Aspartate Aminotransferase, domain 1"/>
    <property type="match status" value="1"/>
</dbReference>
<dbReference type="PANTHER" id="PTHR43713">
    <property type="entry name" value="GLUTAMATE-1-SEMIALDEHYDE 2,1-AMINOMUTASE"/>
    <property type="match status" value="1"/>
</dbReference>
<name>A0A428ZEI9_KIBAR</name>
<reference evidence="4 5" key="1">
    <citation type="submission" date="2018-05" db="EMBL/GenBank/DDBJ databases">
        <title>Evolution of GPA BGCs.</title>
        <authorList>
            <person name="Waglechner N."/>
            <person name="Wright G.D."/>
        </authorList>
    </citation>
    <scope>NUCLEOTIDE SEQUENCE [LARGE SCALE GENOMIC DNA]</scope>
    <source>
        <strain evidence="4 5">A82846</strain>
    </source>
</reference>
<gene>
    <name evidence="4" type="ORF">DMH04_14650</name>
</gene>
<keyword evidence="4" id="KW-0032">Aminotransferase</keyword>
<dbReference type="GO" id="GO:0008483">
    <property type="term" value="F:transaminase activity"/>
    <property type="evidence" value="ECO:0007669"/>
    <property type="project" value="UniProtKB-KW"/>
</dbReference>
<comment type="similarity">
    <text evidence="3">Belongs to the class-III pyridoxal-phosphate-dependent aminotransferase family.</text>
</comment>
<dbReference type="EMBL" id="QHKI01000009">
    <property type="protein sequence ID" value="RSM86388.1"/>
    <property type="molecule type" value="Genomic_DNA"/>
</dbReference>
<evidence type="ECO:0000313" key="4">
    <source>
        <dbReference type="EMBL" id="RSM86388.1"/>
    </source>
</evidence>
<dbReference type="AlphaFoldDB" id="A0A428ZEI9"/>
<dbReference type="InterPro" id="IPR015424">
    <property type="entry name" value="PyrdxlP-dep_Trfase"/>
</dbReference>
<dbReference type="SUPFAM" id="SSF53383">
    <property type="entry name" value="PLP-dependent transferases"/>
    <property type="match status" value="1"/>
</dbReference>
<accession>A0A428ZEI9</accession>
<protein>
    <submittedName>
        <fullName evidence="4">Aspartate aminotransferase family protein</fullName>
    </submittedName>
</protein>
<dbReference type="InterPro" id="IPR005814">
    <property type="entry name" value="Aminotrans_3"/>
</dbReference>
<comment type="caution">
    <text evidence="4">The sequence shown here is derived from an EMBL/GenBank/DDBJ whole genome shotgun (WGS) entry which is preliminary data.</text>
</comment>
<dbReference type="CDD" id="cd00610">
    <property type="entry name" value="OAT_like"/>
    <property type="match status" value="1"/>
</dbReference>